<sequence length="1408" mass="161799">MPKAILEIQIFISCPGDVEAEKNRLIEFFASTEISLTKKGIPAHLKPLYWKSITHQYDGVRGQTIINNEFDGYDHYIGILATRFGTPTTAEDGTVYGSGTEEEFRVAVKAKKENPDLGLYVFFKNVEEPTDPKQKEEYDKVVKFKHELYKDGWVNHFTTPTNLSDKLNEDLIPIIEETIRRHKVVIVSTFKAEAEAKFVVTPEGVATALVTLTDEITVVKIDHPIPRTVTLEEGDEISRMFFSDDYKKELTQLLTDRNHLVLLGDAGSGKSTELAKLVDFYKAPGSLYIPVFSKLKTYKGGPIADLLPEEFQHVPENTALIILDGLDEVETEYFNDALEEIKNFSEAYPLCKIVISCRTNFFELSIGANKGYLEDFTITRINEITPFAIVQTMNEYGIDGEAFYNEVIDCEYKEIVTKPFFLNILSSVYQKQGNLRGGRAKVFAEAIKLRLEAAAVKENLSEADLIRCEQLLTRLALTMEYMGRNYLTNDEFERVVAAEADRIIITKCSIVAIFRGNWSFEHNNIQEYYAARALSTLPVNSVKSFVAFAPDFKLIKPSWLNTMSFLISISSDDQRQPLLDWLIANEPDTLIRFEPDRIDDETRNRIFSAIFKEFQENGLIIRSNKFTEAELGHFADTPESMAIVKEAIGRIGNSISNKITALRLLEYFTLNSEEEKQDVRKLILNFIDQHQDKPDVVYSAVHILARCELADSETVDNFVAKHRTREEDYYRAALYTIITKTGNVDRYIDVFLEGIMMMGKRDHQAHKSSLWDETAQLKRAFEAIREPRAIDTALSFFEEPYDQRYRFYGEKKDVMESLIKQAITLYPEANQFYDRILNIFINYGKTSDRDILQLCREFFEKTGTLTKAYDTVFHLQGLHQIQKNQLLSLALNAETIDFIINEIESGRVKPEDIVRFAEEAYHHTRNTNYAPGAKELKEQLEQRLNITFDDAQLLARQDKRRQYEQDSFDLLFDEPAFKAEADRFWKALGKDAASWSDIWEFANSKEYHLDEYFPRSVTTIIGELSRDTGYITKADADAFMNSGISFEIERIDSIYNLLKNSGLKATDEQIAYLEDWANRTAARLDIKRSIDEHGRFNGLSLMIWYFVKNQHIKLPDDKLLDFTLFYDFIQGDIESWYTPMVEQVGEEAFNARIIENLKSGLKVEHVWSLNAEYAIKKGLKESFDAIKSDLVRINEVTSVKENIAKLYLESTNDHGGLFEVLQQLSPQDFRWELVDLLFNGLKEKIHAYLLEILHSDTSKEYKIAAAKRLTALADEEGFNYYADHGFNNPDVAYRDDLWLSYLTGLKTLNFLPRLTALLEQSLRPENMNDVFRRYDGKVLEALFNMGLQSEKNLNAVTAAVGNVIAKRAPELNYLLNWLKQLDFQYKLNRSQDVSLEAAIVAVNVLGYL</sequence>
<keyword evidence="2" id="KW-1185">Reference proteome</keyword>
<dbReference type="Proteomes" id="UP000198942">
    <property type="component" value="Unassembled WGS sequence"/>
</dbReference>
<dbReference type="SUPFAM" id="SSF52540">
    <property type="entry name" value="P-loop containing nucleoside triphosphate hydrolases"/>
    <property type="match status" value="1"/>
</dbReference>
<protein>
    <recommendedName>
        <fullName evidence="3">NACHT domain-containing protein</fullName>
    </recommendedName>
</protein>
<evidence type="ECO:0000313" key="2">
    <source>
        <dbReference type="Proteomes" id="UP000198942"/>
    </source>
</evidence>
<dbReference type="OrthoDB" id="8450256at2"/>
<dbReference type="EMBL" id="FOCL01000001">
    <property type="protein sequence ID" value="SEM74196.1"/>
    <property type="molecule type" value="Genomic_DNA"/>
</dbReference>
<dbReference type="Gene3D" id="3.40.50.300">
    <property type="entry name" value="P-loop containing nucleotide triphosphate hydrolases"/>
    <property type="match status" value="1"/>
</dbReference>
<proteinExistence type="predicted"/>
<accession>A0A1H8AUM5</accession>
<dbReference type="InterPro" id="IPR027417">
    <property type="entry name" value="P-loop_NTPase"/>
</dbReference>
<organism evidence="1 2">
    <name type="scientific">Mucilaginibacter gossypiicola</name>
    <dbReference type="NCBI Taxonomy" id="551995"/>
    <lineage>
        <taxon>Bacteria</taxon>
        <taxon>Pseudomonadati</taxon>
        <taxon>Bacteroidota</taxon>
        <taxon>Sphingobacteriia</taxon>
        <taxon>Sphingobacteriales</taxon>
        <taxon>Sphingobacteriaceae</taxon>
        <taxon>Mucilaginibacter</taxon>
    </lineage>
</organism>
<name>A0A1H8AUM5_9SPHI</name>
<dbReference type="RefSeq" id="WP_091207554.1">
    <property type="nucleotide sequence ID" value="NZ_FOCL01000001.1"/>
</dbReference>
<reference evidence="2" key="1">
    <citation type="submission" date="2016-10" db="EMBL/GenBank/DDBJ databases">
        <authorList>
            <person name="Varghese N."/>
            <person name="Submissions S."/>
        </authorList>
    </citation>
    <scope>NUCLEOTIDE SEQUENCE [LARGE SCALE GENOMIC DNA]</scope>
    <source>
        <strain evidence="2">Gh-48</strain>
    </source>
</reference>
<evidence type="ECO:0000313" key="1">
    <source>
        <dbReference type="EMBL" id="SEM74196.1"/>
    </source>
</evidence>
<evidence type="ECO:0008006" key="3">
    <source>
        <dbReference type="Google" id="ProtNLM"/>
    </source>
</evidence>
<gene>
    <name evidence="1" type="ORF">SAMN05192574_101664</name>
</gene>